<evidence type="ECO:0000256" key="9">
    <source>
        <dbReference type="ARBA" id="ARBA00022989"/>
    </source>
</evidence>
<feature type="transmembrane region" description="Helical" evidence="11">
    <location>
        <begin position="150"/>
        <end position="168"/>
    </location>
</feature>
<dbReference type="PROSITE" id="PS50928">
    <property type="entry name" value="ABC_TM1"/>
    <property type="match status" value="1"/>
</dbReference>
<dbReference type="STRING" id="266779.Meso_0076"/>
<dbReference type="GO" id="GO:0055085">
    <property type="term" value="P:transmembrane transport"/>
    <property type="evidence" value="ECO:0007669"/>
    <property type="project" value="InterPro"/>
</dbReference>
<dbReference type="eggNOG" id="COG1173">
    <property type="taxonomic scope" value="Bacteria"/>
</dbReference>
<gene>
    <name evidence="14" type="ordered locus">Meso_0076</name>
</gene>
<keyword evidence="8" id="KW-0067">ATP-binding</keyword>
<dbReference type="PANTHER" id="PTHR43297:SF2">
    <property type="entry name" value="DIPEPTIDE TRANSPORT ATP-BINDING PROTEIN DPPD"/>
    <property type="match status" value="1"/>
</dbReference>
<comment type="similarity">
    <text evidence="3">Belongs to the ABC transporter superfamily.</text>
</comment>
<feature type="domain" description="ABC transporter" evidence="12">
    <location>
        <begin position="315"/>
        <end position="571"/>
    </location>
</feature>
<dbReference type="PROSITE" id="PS50893">
    <property type="entry name" value="ABC_TRANSPORTER_2"/>
    <property type="match status" value="1"/>
</dbReference>
<dbReference type="AlphaFoldDB" id="Q11M94"/>
<dbReference type="NCBIfam" id="TIGR01727">
    <property type="entry name" value="oligo_HPY"/>
    <property type="match status" value="1"/>
</dbReference>
<evidence type="ECO:0000256" key="4">
    <source>
        <dbReference type="ARBA" id="ARBA00022448"/>
    </source>
</evidence>
<reference evidence="14" key="1">
    <citation type="submission" date="2006-06" db="EMBL/GenBank/DDBJ databases">
        <title>Complete sequence of chromosome of Chelativorans sp. BNC1.</title>
        <authorList>
            <consortium name="US DOE Joint Genome Institute"/>
            <person name="Copeland A."/>
            <person name="Lucas S."/>
            <person name="Lapidus A."/>
            <person name="Barry K."/>
            <person name="Detter J.C."/>
            <person name="Glavina del Rio T."/>
            <person name="Hammon N."/>
            <person name="Israni S."/>
            <person name="Dalin E."/>
            <person name="Tice H."/>
            <person name="Pitluck S."/>
            <person name="Chertkov O."/>
            <person name="Brettin T."/>
            <person name="Bruce D."/>
            <person name="Han C."/>
            <person name="Tapia R."/>
            <person name="Gilna P."/>
            <person name="Schmutz J."/>
            <person name="Larimer F."/>
            <person name="Land M."/>
            <person name="Hauser L."/>
            <person name="Kyrpides N."/>
            <person name="Mikhailova N."/>
            <person name="Richardson P."/>
        </authorList>
    </citation>
    <scope>NUCLEOTIDE SEQUENCE</scope>
    <source>
        <strain evidence="14">BNC1</strain>
    </source>
</reference>
<dbReference type="HOGENOM" id="CLU_000604_70_3_5"/>
<feature type="transmembrane region" description="Helical" evidence="11">
    <location>
        <begin position="25"/>
        <end position="46"/>
    </location>
</feature>
<proteinExistence type="inferred from homology"/>
<keyword evidence="10 11" id="KW-0472">Membrane</keyword>
<dbReference type="Gene3D" id="1.10.3720.10">
    <property type="entry name" value="MetI-like"/>
    <property type="match status" value="1"/>
</dbReference>
<keyword evidence="7" id="KW-0547">Nucleotide-binding</keyword>
<dbReference type="InterPro" id="IPR003593">
    <property type="entry name" value="AAA+_ATPase"/>
</dbReference>
<dbReference type="InterPro" id="IPR013563">
    <property type="entry name" value="Oligopep_ABC_C"/>
</dbReference>
<evidence type="ECO:0000256" key="5">
    <source>
        <dbReference type="ARBA" id="ARBA00022475"/>
    </source>
</evidence>
<keyword evidence="5" id="KW-1003">Cell membrane</keyword>
<dbReference type="InterPro" id="IPR027417">
    <property type="entry name" value="P-loop_NTPase"/>
</dbReference>
<sequence length="646" mass="68695">MTITSASANPSSAFRFPLPRIHPRLRLPLAIVAIVLVAPFAVPPLLGIDPNAMSVLERFAGPSLAHPLGLDEFGRDRLARVLIGAQASLRVAVISALISCTIGSLIGLFGAYFRGLAGFLSTKTADVVLCFPPILLALLVVTLMGPGTTTLIWVLSIIYFPAFARIVYLEASRVSQLDYVVAAKALGARPRRVMFRTMLPNISGPIIVQLSLTAAAAIVTESGLSYLGLGVVPPDPSWGQMIRGARAYMERDPLGIIIPCVAISLTIYSVNLLTDRLRDVLDPKGLSGGIPILSPRRPKVQAAPQSATLEADTVLRIDHLDVATNTNGTPIKLIEDVNLRVRRGRCTALVGESGSGKSLTASSVMGLLPRGVNVTAGDIMLRSHNGETIQVTTLSGEDLEAIRGRDAAMIFQEPMTALNPVYRVGDQLIEAAKIHRSVSSAQAREEGIEFLKRVGVNDPVRRFDSFPHMLSGGLRQRVMIAMALSMQPGLLLADEPTTALDVTVQAEIIDLLIALKNSAGAPGILFISHDLGVVAQLADEIAVMYAGRVVEQGPAATVLGNARHPYTRALLQSMPAAHEELHASRSDTLPSIGGTPPLPHERPAGCAFRDRCPHAVSVCAEVRPDLTSVDGPDHLAACHLTRGSAV</sequence>
<dbReference type="InterPro" id="IPR050388">
    <property type="entry name" value="ABC_Ni/Peptide_Import"/>
</dbReference>
<evidence type="ECO:0000256" key="1">
    <source>
        <dbReference type="ARBA" id="ARBA00004417"/>
    </source>
</evidence>
<dbReference type="GO" id="GO:0005524">
    <property type="term" value="F:ATP binding"/>
    <property type="evidence" value="ECO:0007669"/>
    <property type="project" value="UniProtKB-KW"/>
</dbReference>
<dbReference type="CDD" id="cd03257">
    <property type="entry name" value="ABC_NikE_OppD_transporters"/>
    <property type="match status" value="1"/>
</dbReference>
<dbReference type="InterPro" id="IPR003439">
    <property type="entry name" value="ABC_transporter-like_ATP-bd"/>
</dbReference>
<keyword evidence="4 11" id="KW-0813">Transport</keyword>
<evidence type="ECO:0000259" key="13">
    <source>
        <dbReference type="PROSITE" id="PS50928"/>
    </source>
</evidence>
<evidence type="ECO:0000256" key="6">
    <source>
        <dbReference type="ARBA" id="ARBA00022692"/>
    </source>
</evidence>
<dbReference type="GO" id="GO:0005886">
    <property type="term" value="C:plasma membrane"/>
    <property type="evidence" value="ECO:0007669"/>
    <property type="project" value="UniProtKB-SubCell"/>
</dbReference>
<evidence type="ECO:0000256" key="7">
    <source>
        <dbReference type="ARBA" id="ARBA00022741"/>
    </source>
</evidence>
<dbReference type="InterPro" id="IPR035906">
    <property type="entry name" value="MetI-like_sf"/>
</dbReference>
<organism evidence="14">
    <name type="scientific">Chelativorans sp. (strain BNC1)</name>
    <dbReference type="NCBI Taxonomy" id="266779"/>
    <lineage>
        <taxon>Bacteria</taxon>
        <taxon>Pseudomonadati</taxon>
        <taxon>Pseudomonadota</taxon>
        <taxon>Alphaproteobacteria</taxon>
        <taxon>Hyphomicrobiales</taxon>
        <taxon>Phyllobacteriaceae</taxon>
        <taxon>Chelativorans</taxon>
    </lineage>
</organism>
<dbReference type="SUPFAM" id="SSF161098">
    <property type="entry name" value="MetI-like"/>
    <property type="match status" value="1"/>
</dbReference>
<dbReference type="InterPro" id="IPR000515">
    <property type="entry name" value="MetI-like"/>
</dbReference>
<dbReference type="Gene3D" id="3.40.50.300">
    <property type="entry name" value="P-loop containing nucleotide triphosphate hydrolases"/>
    <property type="match status" value="1"/>
</dbReference>
<dbReference type="Pfam" id="PF00005">
    <property type="entry name" value="ABC_tran"/>
    <property type="match status" value="1"/>
</dbReference>
<dbReference type="CDD" id="cd06261">
    <property type="entry name" value="TM_PBP2"/>
    <property type="match status" value="1"/>
</dbReference>
<comment type="subcellular location">
    <subcellularLocation>
        <location evidence="1">Cell inner membrane</location>
        <topology evidence="1">Peripheral membrane protein</topology>
    </subcellularLocation>
    <subcellularLocation>
        <location evidence="2 11">Cell membrane</location>
        <topology evidence="2 11">Multi-pass membrane protein</topology>
    </subcellularLocation>
</comment>
<dbReference type="eggNOG" id="COG0444">
    <property type="taxonomic scope" value="Bacteria"/>
</dbReference>
<feature type="domain" description="ABC transmembrane type-1" evidence="13">
    <location>
        <begin position="85"/>
        <end position="274"/>
    </location>
</feature>
<evidence type="ECO:0000313" key="14">
    <source>
        <dbReference type="EMBL" id="ABG61481.1"/>
    </source>
</evidence>
<accession>Q11M94</accession>
<dbReference type="SUPFAM" id="SSF52540">
    <property type="entry name" value="P-loop containing nucleoside triphosphate hydrolases"/>
    <property type="match status" value="1"/>
</dbReference>
<evidence type="ECO:0000256" key="11">
    <source>
        <dbReference type="RuleBase" id="RU363032"/>
    </source>
</evidence>
<evidence type="ECO:0000256" key="3">
    <source>
        <dbReference type="ARBA" id="ARBA00005417"/>
    </source>
</evidence>
<keyword evidence="6 11" id="KW-0812">Transmembrane</keyword>
<feature type="transmembrane region" description="Helical" evidence="11">
    <location>
        <begin position="91"/>
        <end position="113"/>
    </location>
</feature>
<feature type="transmembrane region" description="Helical" evidence="11">
    <location>
        <begin position="199"/>
        <end position="219"/>
    </location>
</feature>
<dbReference type="KEGG" id="mes:Meso_0076"/>
<protein>
    <submittedName>
        <fullName evidence="14">Oligopeptide/dipeptide ABC transporter, ATPase subunit</fullName>
    </submittedName>
</protein>
<dbReference type="GO" id="GO:0015833">
    <property type="term" value="P:peptide transport"/>
    <property type="evidence" value="ECO:0007669"/>
    <property type="project" value="InterPro"/>
</dbReference>
<dbReference type="PANTHER" id="PTHR43297">
    <property type="entry name" value="OLIGOPEPTIDE TRANSPORT ATP-BINDING PROTEIN APPD"/>
    <property type="match status" value="1"/>
</dbReference>
<dbReference type="FunFam" id="3.40.50.300:FF:000016">
    <property type="entry name" value="Oligopeptide ABC transporter ATP-binding component"/>
    <property type="match status" value="1"/>
</dbReference>
<dbReference type="GO" id="GO:0016887">
    <property type="term" value="F:ATP hydrolysis activity"/>
    <property type="evidence" value="ECO:0007669"/>
    <property type="project" value="InterPro"/>
</dbReference>
<evidence type="ECO:0000256" key="2">
    <source>
        <dbReference type="ARBA" id="ARBA00004651"/>
    </source>
</evidence>
<comment type="similarity">
    <text evidence="11">Belongs to the binding-protein-dependent transport system permease family.</text>
</comment>
<evidence type="ECO:0000256" key="10">
    <source>
        <dbReference type="ARBA" id="ARBA00023136"/>
    </source>
</evidence>
<dbReference type="OrthoDB" id="9815712at2"/>
<evidence type="ECO:0000256" key="8">
    <source>
        <dbReference type="ARBA" id="ARBA00022840"/>
    </source>
</evidence>
<dbReference type="EMBL" id="CP000390">
    <property type="protein sequence ID" value="ABG61481.1"/>
    <property type="molecule type" value="Genomic_DNA"/>
</dbReference>
<name>Q11M94_CHESB</name>
<evidence type="ECO:0000259" key="12">
    <source>
        <dbReference type="PROSITE" id="PS50893"/>
    </source>
</evidence>
<dbReference type="Pfam" id="PF00528">
    <property type="entry name" value="BPD_transp_1"/>
    <property type="match status" value="1"/>
</dbReference>
<keyword evidence="9 11" id="KW-1133">Transmembrane helix</keyword>
<dbReference type="SMART" id="SM00382">
    <property type="entry name" value="AAA"/>
    <property type="match status" value="1"/>
</dbReference>
<dbReference type="Pfam" id="PF08352">
    <property type="entry name" value="oligo_HPY"/>
    <property type="match status" value="1"/>
</dbReference>
<feature type="transmembrane region" description="Helical" evidence="11">
    <location>
        <begin position="125"/>
        <end position="144"/>
    </location>
</feature>